<dbReference type="Proteomes" id="UP001234297">
    <property type="component" value="Chromosome 10"/>
</dbReference>
<name>A0ACC2KP07_PERAE</name>
<evidence type="ECO:0000313" key="2">
    <source>
        <dbReference type="Proteomes" id="UP001234297"/>
    </source>
</evidence>
<sequence>MEGRENQRQLPSKWHKIFNLIKSKFAFRTIPVDAGSLGDEQELLINGPPHKESSSTPTRGNSRSAVLQVETQHDHSGSGKMIMVSEDVVDLKTVRDIPSGQPKPEKMRREWELNINDKANDFKNVRE</sequence>
<proteinExistence type="predicted"/>
<organism evidence="1 2">
    <name type="scientific">Persea americana</name>
    <name type="common">Avocado</name>
    <dbReference type="NCBI Taxonomy" id="3435"/>
    <lineage>
        <taxon>Eukaryota</taxon>
        <taxon>Viridiplantae</taxon>
        <taxon>Streptophyta</taxon>
        <taxon>Embryophyta</taxon>
        <taxon>Tracheophyta</taxon>
        <taxon>Spermatophyta</taxon>
        <taxon>Magnoliopsida</taxon>
        <taxon>Magnoliidae</taxon>
        <taxon>Laurales</taxon>
        <taxon>Lauraceae</taxon>
        <taxon>Persea</taxon>
    </lineage>
</organism>
<protein>
    <submittedName>
        <fullName evidence="1">Uncharacterized protein</fullName>
    </submittedName>
</protein>
<gene>
    <name evidence="1" type="ORF">MRB53_031125</name>
</gene>
<reference evidence="1 2" key="1">
    <citation type="journal article" date="2022" name="Hortic Res">
        <title>A haplotype resolved chromosomal level avocado genome allows analysis of novel avocado genes.</title>
        <authorList>
            <person name="Nath O."/>
            <person name="Fletcher S.J."/>
            <person name="Hayward A."/>
            <person name="Shaw L.M."/>
            <person name="Masouleh A.K."/>
            <person name="Furtado A."/>
            <person name="Henry R.J."/>
            <person name="Mitter N."/>
        </authorList>
    </citation>
    <scope>NUCLEOTIDE SEQUENCE [LARGE SCALE GENOMIC DNA]</scope>
    <source>
        <strain evidence="2">cv. Hass</strain>
    </source>
</reference>
<evidence type="ECO:0000313" key="1">
    <source>
        <dbReference type="EMBL" id="KAJ8622596.1"/>
    </source>
</evidence>
<comment type="caution">
    <text evidence="1">The sequence shown here is derived from an EMBL/GenBank/DDBJ whole genome shotgun (WGS) entry which is preliminary data.</text>
</comment>
<keyword evidence="2" id="KW-1185">Reference proteome</keyword>
<accession>A0ACC2KP07</accession>
<dbReference type="EMBL" id="CM056818">
    <property type="protein sequence ID" value="KAJ8622596.1"/>
    <property type="molecule type" value="Genomic_DNA"/>
</dbReference>